<evidence type="ECO:0000259" key="2">
    <source>
        <dbReference type="Pfam" id="PF13796"/>
    </source>
</evidence>
<dbReference type="Pfam" id="PF13796">
    <property type="entry name" value="Sensor"/>
    <property type="match status" value="1"/>
</dbReference>
<protein>
    <submittedName>
        <fullName evidence="3">Sensor domain-containing protein</fullName>
    </submittedName>
</protein>
<keyword evidence="1" id="KW-1133">Transmembrane helix</keyword>
<gene>
    <name evidence="3" type="ORF">RI845_12545</name>
</gene>
<feature type="transmembrane region" description="Helical" evidence="1">
    <location>
        <begin position="206"/>
        <end position="236"/>
    </location>
</feature>
<dbReference type="EMBL" id="CP134146">
    <property type="protein sequence ID" value="WNC67345.1"/>
    <property type="molecule type" value="Genomic_DNA"/>
</dbReference>
<keyword evidence="4" id="KW-1185">Reference proteome</keyword>
<sequence length="297" mass="33764">MNKEQIEVQIRVYLQQLATLLKGQSKALVQDALFDAEDHIRSALTEKGNFAFDKIVDDWGTPQEVASQYIDMESTVQFALYGESSTAQKKSVLQWLLSAFSDVASYRSLIYISLAMPLSLFYAFWLVLGISSAIATVVLIGFPVFLIFMRSVPYLALFEGRLIEFFLKERMPRRPSRLSMKKHQSKVSVITLIKMQVVDLNILRTILYLFALLPLSVVYLTSALIPIIFSISLILSPIIDPLLSMAYPQFSIDINWYWLPLSLPVGLSVLALSFHWIKWVTQKHANLAKHLLIASQE</sequence>
<feature type="transmembrane region" description="Helical" evidence="1">
    <location>
        <begin position="122"/>
        <end position="148"/>
    </location>
</feature>
<organism evidence="3 4">
    <name type="scientific">Thalassotalea nanhaiensis</name>
    <dbReference type="NCBI Taxonomy" id="3065648"/>
    <lineage>
        <taxon>Bacteria</taxon>
        <taxon>Pseudomonadati</taxon>
        <taxon>Pseudomonadota</taxon>
        <taxon>Gammaproteobacteria</taxon>
        <taxon>Alteromonadales</taxon>
        <taxon>Colwelliaceae</taxon>
        <taxon>Thalassotalea</taxon>
    </lineage>
</organism>
<proteinExistence type="predicted"/>
<keyword evidence="1" id="KW-0812">Transmembrane</keyword>
<dbReference type="RefSeq" id="WP_348386509.1">
    <property type="nucleotide sequence ID" value="NZ_CP134146.1"/>
</dbReference>
<feature type="domain" description="Putative sensor" evidence="2">
    <location>
        <begin position="111"/>
        <end position="292"/>
    </location>
</feature>
<keyword evidence="1" id="KW-0472">Membrane</keyword>
<dbReference type="InterPro" id="IPR025828">
    <property type="entry name" value="Put_sensor_dom"/>
</dbReference>
<evidence type="ECO:0000256" key="1">
    <source>
        <dbReference type="SAM" id="Phobius"/>
    </source>
</evidence>
<feature type="transmembrane region" description="Helical" evidence="1">
    <location>
        <begin position="256"/>
        <end position="277"/>
    </location>
</feature>
<dbReference type="Proteomes" id="UP001248581">
    <property type="component" value="Chromosome"/>
</dbReference>
<name>A0ABY9TF40_9GAMM</name>
<evidence type="ECO:0000313" key="3">
    <source>
        <dbReference type="EMBL" id="WNC67345.1"/>
    </source>
</evidence>
<accession>A0ABY9TF40</accession>
<evidence type="ECO:0000313" key="4">
    <source>
        <dbReference type="Proteomes" id="UP001248581"/>
    </source>
</evidence>
<reference evidence="4" key="1">
    <citation type="submission" date="2023-09" db="EMBL/GenBank/DDBJ databases">
        <authorList>
            <person name="Li S."/>
            <person name="Li X."/>
            <person name="Zhang C."/>
            <person name="Zhao Z."/>
        </authorList>
    </citation>
    <scope>NUCLEOTIDE SEQUENCE [LARGE SCALE GENOMIC DNA]</scope>
    <source>
        <strain evidence="4">SQ345</strain>
    </source>
</reference>